<sequence length="273" mass="30655">MTRADIELALGPCQEAERVGSPSGMGECWRIVQNGAVKACKVITRAYEPERFEREVEAMQRIDSPRVVRVFGRGKLTTADDGKEHPYFLSEFLEGGDVREHIDAGNQPEDGQLRAFTLAVLEGVEELHRASVVHRDLKPDNIILLNGDWTKPVIIDLGLARLIDLSTVTVYPWIGGTWTYMAPEQLRAERAFDRTDIWAVAVIVAELASGQHPFWRAEPHPPADWHGRLQAGMTIPGSRPAGLRDWLLLAGEYRGYRRPTAVVARQQLESMWP</sequence>
<dbReference type="GO" id="GO:0007165">
    <property type="term" value="P:signal transduction"/>
    <property type="evidence" value="ECO:0007669"/>
    <property type="project" value="TreeGrafter"/>
</dbReference>
<dbReference type="InterPro" id="IPR000719">
    <property type="entry name" value="Prot_kinase_dom"/>
</dbReference>
<dbReference type="Gene3D" id="1.10.510.10">
    <property type="entry name" value="Transferase(Phosphotransferase) domain 1"/>
    <property type="match status" value="1"/>
</dbReference>
<dbReference type="Proteomes" id="UP000554965">
    <property type="component" value="Unassembled WGS sequence"/>
</dbReference>
<dbReference type="PROSITE" id="PS50011">
    <property type="entry name" value="PROTEIN_KINASE_DOM"/>
    <property type="match status" value="1"/>
</dbReference>
<dbReference type="Pfam" id="PF00069">
    <property type="entry name" value="Pkinase"/>
    <property type="match status" value="1"/>
</dbReference>
<gene>
    <name evidence="2" type="primary">pknL_1</name>
    <name evidence="2" type="ORF">MSIMFB_02099</name>
</gene>
<dbReference type="EMBL" id="OCTY01000002">
    <property type="protein sequence ID" value="SOJ54610.1"/>
    <property type="molecule type" value="Genomic_DNA"/>
</dbReference>
<dbReference type="PANTHER" id="PTHR48011:SF4">
    <property type="entry name" value="MITOGEN-ACTIVATED PROTEIN KINASE KINASE KINASE 19"/>
    <property type="match status" value="1"/>
</dbReference>
<dbReference type="InterPro" id="IPR008271">
    <property type="entry name" value="Ser/Thr_kinase_AS"/>
</dbReference>
<keyword evidence="2" id="KW-0418">Kinase</keyword>
<evidence type="ECO:0000313" key="2">
    <source>
        <dbReference type="EMBL" id="SOJ54610.1"/>
    </source>
</evidence>
<dbReference type="InterPro" id="IPR052751">
    <property type="entry name" value="Plant_MAPKKK"/>
</dbReference>
<keyword evidence="3" id="KW-1185">Reference proteome</keyword>
<dbReference type="RefSeq" id="WP_186242619.1">
    <property type="nucleotide sequence ID" value="NZ_OCTY01000002.1"/>
</dbReference>
<dbReference type="GO" id="GO:0004674">
    <property type="term" value="F:protein serine/threonine kinase activity"/>
    <property type="evidence" value="ECO:0007669"/>
    <property type="project" value="UniProtKB-EC"/>
</dbReference>
<dbReference type="PROSITE" id="PS00108">
    <property type="entry name" value="PROTEIN_KINASE_ST"/>
    <property type="match status" value="1"/>
</dbReference>
<dbReference type="InterPro" id="IPR011009">
    <property type="entry name" value="Kinase-like_dom_sf"/>
</dbReference>
<feature type="domain" description="Protein kinase" evidence="1">
    <location>
        <begin position="14"/>
        <end position="273"/>
    </location>
</feature>
<comment type="caution">
    <text evidence="2">The sequence shown here is derived from an EMBL/GenBank/DDBJ whole genome shotgun (WGS) entry which is preliminary data.</text>
</comment>
<name>A0A7Z7ILN5_9MYCO</name>
<proteinExistence type="predicted"/>
<dbReference type="EC" id="2.7.11.1" evidence="2"/>
<accession>A0A7Z7ILN5</accession>
<dbReference type="CDD" id="cd14014">
    <property type="entry name" value="STKc_PknB_like"/>
    <property type="match status" value="1"/>
</dbReference>
<evidence type="ECO:0000313" key="3">
    <source>
        <dbReference type="Proteomes" id="UP000554965"/>
    </source>
</evidence>
<dbReference type="SMART" id="SM00220">
    <property type="entry name" value="S_TKc"/>
    <property type="match status" value="1"/>
</dbReference>
<organism evidence="2 3">
    <name type="scientific">Mycobacterium simulans</name>
    <dbReference type="NCBI Taxonomy" id="627089"/>
    <lineage>
        <taxon>Bacteria</taxon>
        <taxon>Bacillati</taxon>
        <taxon>Actinomycetota</taxon>
        <taxon>Actinomycetes</taxon>
        <taxon>Mycobacteriales</taxon>
        <taxon>Mycobacteriaceae</taxon>
        <taxon>Mycobacterium</taxon>
    </lineage>
</organism>
<reference evidence="2 3" key="1">
    <citation type="submission" date="2017-10" db="EMBL/GenBank/DDBJ databases">
        <authorList>
            <consortium name="Urmite Genomes"/>
        </authorList>
    </citation>
    <scope>NUCLEOTIDE SEQUENCE [LARGE SCALE GENOMIC DNA]</scope>
    <source>
        <strain evidence="2 3">FB-527</strain>
    </source>
</reference>
<evidence type="ECO:0000259" key="1">
    <source>
        <dbReference type="PROSITE" id="PS50011"/>
    </source>
</evidence>
<dbReference type="SUPFAM" id="SSF56112">
    <property type="entry name" value="Protein kinase-like (PK-like)"/>
    <property type="match status" value="1"/>
</dbReference>
<dbReference type="PANTHER" id="PTHR48011">
    <property type="entry name" value="CCR4-NOT TRANSCRIPTIONAL COMPLEX SUBUNIT CAF120-RELATED"/>
    <property type="match status" value="1"/>
</dbReference>
<dbReference type="GO" id="GO:0005524">
    <property type="term" value="F:ATP binding"/>
    <property type="evidence" value="ECO:0007669"/>
    <property type="project" value="InterPro"/>
</dbReference>
<keyword evidence="2" id="KW-0808">Transferase</keyword>
<dbReference type="AlphaFoldDB" id="A0A7Z7ILN5"/>
<protein>
    <submittedName>
        <fullName evidence="2">Serine/threonine-protein kinase PknL</fullName>
        <ecNumber evidence="2">2.7.11.1</ecNumber>
    </submittedName>
</protein>